<proteinExistence type="predicted"/>
<keyword evidence="2" id="KW-1185">Reference proteome</keyword>
<dbReference type="RefSeq" id="WP_221441004.1">
    <property type="nucleotide sequence ID" value="NZ_JACHMM010000001.1"/>
</dbReference>
<comment type="caution">
    <text evidence="1">The sequence shown here is derived from an EMBL/GenBank/DDBJ whole genome shotgun (WGS) entry which is preliminary data.</text>
</comment>
<organism evidence="1 2">
    <name type="scientific">Jiangella mangrovi</name>
    <dbReference type="NCBI Taxonomy" id="1524084"/>
    <lineage>
        <taxon>Bacteria</taxon>
        <taxon>Bacillati</taxon>
        <taxon>Actinomycetota</taxon>
        <taxon>Actinomycetes</taxon>
        <taxon>Jiangellales</taxon>
        <taxon>Jiangellaceae</taxon>
        <taxon>Jiangella</taxon>
    </lineage>
</organism>
<dbReference type="Proteomes" id="UP000542813">
    <property type="component" value="Unassembled WGS sequence"/>
</dbReference>
<accession>A0A7W9GR19</accession>
<gene>
    <name evidence="1" type="ORF">HD601_003035</name>
</gene>
<dbReference type="AlphaFoldDB" id="A0A7W9GR19"/>
<evidence type="ECO:0000313" key="1">
    <source>
        <dbReference type="EMBL" id="MBB5788460.1"/>
    </source>
</evidence>
<dbReference type="EMBL" id="JACHMM010000001">
    <property type="protein sequence ID" value="MBB5788460.1"/>
    <property type="molecule type" value="Genomic_DNA"/>
</dbReference>
<evidence type="ECO:0000313" key="2">
    <source>
        <dbReference type="Proteomes" id="UP000542813"/>
    </source>
</evidence>
<name>A0A7W9GR19_9ACTN</name>
<protein>
    <submittedName>
        <fullName evidence="1">Uncharacterized protein</fullName>
    </submittedName>
</protein>
<sequence length="276" mass="30676">MGVPDAAERVAAVRDDVGARLALATQFYARRPGIRAYGRAQLAFMRWQARRGVLGPSGSPWWRAVNEGLLRDGWEAAALLDSGDADDTPRDCSPAVEQWLRFLANPSPRRWYRAHNSSIVAGYVEHRGLAADEHEVERFFMDVALLRVFFAHGLVAAPRTALGPLWPAAAVLGDPRRRGTGWFLSLRNILPDWYPLDGLTIDEVLRAENGFGRLVDYGVIVPRLQRLYDFAAAELRDPRISGFLSGGAPSYAWPAEHPQVWRPVGSAVQLVGRLTR</sequence>
<reference evidence="1 2" key="1">
    <citation type="submission" date="2020-08" db="EMBL/GenBank/DDBJ databases">
        <title>Sequencing the genomes of 1000 actinobacteria strains.</title>
        <authorList>
            <person name="Klenk H.-P."/>
        </authorList>
    </citation>
    <scope>NUCLEOTIDE SEQUENCE [LARGE SCALE GENOMIC DNA]</scope>
    <source>
        <strain evidence="1 2">DSM 102122</strain>
    </source>
</reference>